<keyword evidence="6" id="KW-0645">Protease</keyword>
<evidence type="ECO:0000256" key="2">
    <source>
        <dbReference type="ARBA" id="ARBA00001946"/>
    </source>
</evidence>
<dbReference type="Pfam" id="PF02073">
    <property type="entry name" value="Peptidase_M29"/>
    <property type="match status" value="1"/>
</dbReference>
<keyword evidence="9" id="KW-0482">Metalloprotease</keyword>
<keyword evidence="11" id="KW-1185">Reference proteome</keyword>
<keyword evidence="8" id="KW-0378">Hydrolase</keyword>
<organism evidence="10 11">
    <name type="scientific">Candidatus Lokiarchaeum ossiferum</name>
    <dbReference type="NCBI Taxonomy" id="2951803"/>
    <lineage>
        <taxon>Archaea</taxon>
        <taxon>Promethearchaeati</taxon>
        <taxon>Promethearchaeota</taxon>
        <taxon>Promethearchaeia</taxon>
        <taxon>Promethearchaeales</taxon>
        <taxon>Promethearchaeaceae</taxon>
        <taxon>Candidatus Lokiarchaeum</taxon>
    </lineage>
</organism>
<evidence type="ECO:0000256" key="6">
    <source>
        <dbReference type="ARBA" id="ARBA00022670"/>
    </source>
</evidence>
<dbReference type="Gene3D" id="3.40.1830.10">
    <property type="entry name" value="Thermophilic metalloprotease (M29)"/>
    <property type="match status" value="1"/>
</dbReference>
<dbReference type="PANTHER" id="PTHR34448:SF1">
    <property type="entry name" value="BLL6088 PROTEIN"/>
    <property type="match status" value="1"/>
</dbReference>
<reference evidence="10" key="1">
    <citation type="submission" date="2022-09" db="EMBL/GenBank/DDBJ databases">
        <title>Actin cytoskeleton and complex cell architecture in an #Asgard archaeon.</title>
        <authorList>
            <person name="Ponce Toledo R.I."/>
            <person name="Schleper C."/>
            <person name="Rodrigues Oliveira T."/>
            <person name="Wollweber F."/>
            <person name="Xu J."/>
            <person name="Rittmann S."/>
            <person name="Klingl A."/>
            <person name="Pilhofer M."/>
        </authorList>
    </citation>
    <scope>NUCLEOTIDE SEQUENCE</scope>
    <source>
        <strain evidence="10">B-35</strain>
    </source>
</reference>
<evidence type="ECO:0000313" key="10">
    <source>
        <dbReference type="EMBL" id="UYP44607.1"/>
    </source>
</evidence>
<dbReference type="EMBL" id="CP104013">
    <property type="protein sequence ID" value="UYP44607.1"/>
    <property type="molecule type" value="Genomic_DNA"/>
</dbReference>
<evidence type="ECO:0000256" key="5">
    <source>
        <dbReference type="ARBA" id="ARBA00022438"/>
    </source>
</evidence>
<comment type="cofactor">
    <cofactor evidence="2">
        <name>Mg(2+)</name>
        <dbReference type="ChEBI" id="CHEBI:18420"/>
    </cofactor>
</comment>
<evidence type="ECO:0000256" key="7">
    <source>
        <dbReference type="ARBA" id="ARBA00022723"/>
    </source>
</evidence>
<protein>
    <recommendedName>
        <fullName evidence="12">Aminopeptidase</fullName>
    </recommendedName>
</protein>
<evidence type="ECO:0000256" key="3">
    <source>
        <dbReference type="ARBA" id="ARBA00001947"/>
    </source>
</evidence>
<dbReference type="InterPro" id="IPR035097">
    <property type="entry name" value="M29_N-terminal"/>
</dbReference>
<evidence type="ECO:0000256" key="4">
    <source>
        <dbReference type="ARBA" id="ARBA00008236"/>
    </source>
</evidence>
<gene>
    <name evidence="10" type="ORF">NEF87_000892</name>
</gene>
<dbReference type="InterPro" id="IPR052170">
    <property type="entry name" value="M29_Exopeptidase"/>
</dbReference>
<dbReference type="Proteomes" id="UP001208689">
    <property type="component" value="Chromosome"/>
</dbReference>
<keyword evidence="5" id="KW-0031">Aminopeptidase</keyword>
<accession>A0ABY6HNY8</accession>
<comment type="cofactor">
    <cofactor evidence="3">
        <name>Zn(2+)</name>
        <dbReference type="ChEBI" id="CHEBI:29105"/>
    </cofactor>
</comment>
<name>A0ABY6HNY8_9ARCH</name>
<evidence type="ECO:0000256" key="9">
    <source>
        <dbReference type="ARBA" id="ARBA00023049"/>
    </source>
</evidence>
<dbReference type="SUPFAM" id="SSF144052">
    <property type="entry name" value="Thermophilic metalloprotease-like"/>
    <property type="match status" value="1"/>
</dbReference>
<evidence type="ECO:0000313" key="11">
    <source>
        <dbReference type="Proteomes" id="UP001208689"/>
    </source>
</evidence>
<dbReference type="PRINTS" id="PR00919">
    <property type="entry name" value="THERMOPTASE"/>
</dbReference>
<evidence type="ECO:0000256" key="1">
    <source>
        <dbReference type="ARBA" id="ARBA00001941"/>
    </source>
</evidence>
<comment type="similarity">
    <text evidence="4">Belongs to the peptidase M29 family.</text>
</comment>
<sequence>MFDFDNKLAKLAVQYAVNVQKGDKVIIMAPSFAESFIQELYIEILKAGGHPSVRTRIDGLNEVFYTYASDEQLEYFDPVLTTIGETYNKLISVQGDFNTRELETIDSAKLRISQGSAGNTAFRKTLDEREMKGEFAWTIVPYPCHALAQDAGFGIRAYKEFIASALALKENPVAHWKEVEAEQDRLIKILDQVDKIQVLGEDTDLTLSVKGRKWVNCCGHKNLPDGEVFTGPIENSLNGHIRFTYPGIYMGKEVENIYLEFKEGKVVKATADKGEELLKTLLEIPGADGIGEFAIGTNYNISKFTKNMLFDEKIGGTLHMALGKGMLESGSVADSAIHWDILKEMKSDDSKVIADGKVIYQAGKWLI</sequence>
<dbReference type="InterPro" id="IPR000787">
    <property type="entry name" value="Peptidase_M29"/>
</dbReference>
<dbReference type="PANTHER" id="PTHR34448">
    <property type="entry name" value="AMINOPEPTIDASE"/>
    <property type="match status" value="1"/>
</dbReference>
<proteinExistence type="inferred from homology"/>
<evidence type="ECO:0008006" key="12">
    <source>
        <dbReference type="Google" id="ProtNLM"/>
    </source>
</evidence>
<evidence type="ECO:0000256" key="8">
    <source>
        <dbReference type="ARBA" id="ARBA00022801"/>
    </source>
</evidence>
<comment type="cofactor">
    <cofactor evidence="1">
        <name>Co(2+)</name>
        <dbReference type="ChEBI" id="CHEBI:48828"/>
    </cofactor>
</comment>
<keyword evidence="7" id="KW-0479">Metal-binding</keyword>